<dbReference type="SUPFAM" id="SSF52728">
    <property type="entry name" value="PTS IIb component"/>
    <property type="match status" value="1"/>
</dbReference>
<proteinExistence type="predicted"/>
<dbReference type="GO" id="GO:0009401">
    <property type="term" value="P:phosphoenolpyruvate-dependent sugar phosphotransferase system"/>
    <property type="evidence" value="ECO:0007669"/>
    <property type="project" value="UniProtKB-KW"/>
</dbReference>
<dbReference type="GO" id="GO:0005737">
    <property type="term" value="C:cytoplasm"/>
    <property type="evidence" value="ECO:0007669"/>
    <property type="project" value="UniProtKB-SubCell"/>
</dbReference>
<feature type="domain" description="PTS EIIB type-4" evidence="8">
    <location>
        <begin position="1"/>
        <end position="158"/>
    </location>
</feature>
<dbReference type="GO" id="GO:0016301">
    <property type="term" value="F:kinase activity"/>
    <property type="evidence" value="ECO:0007669"/>
    <property type="project" value="UniProtKB-KW"/>
</dbReference>
<organism evidence="9">
    <name type="scientific">Acerihabitans sp. KWT182</name>
    <dbReference type="NCBI Taxonomy" id="3157919"/>
    <lineage>
        <taxon>Bacteria</taxon>
        <taxon>Pseudomonadati</taxon>
        <taxon>Pseudomonadota</taxon>
        <taxon>Gammaproteobacteria</taxon>
        <taxon>Enterobacterales</taxon>
        <taxon>Pectobacteriaceae</taxon>
        <taxon>Acerihabitans</taxon>
    </lineage>
</organism>
<accession>A0AAU7QDS7</accession>
<comment type="subcellular location">
    <subcellularLocation>
        <location evidence="1">Cytoplasm</location>
    </subcellularLocation>
</comment>
<dbReference type="AlphaFoldDB" id="A0AAU7QDS7"/>
<name>A0AAU7QDS7_9GAMM</name>
<evidence type="ECO:0000256" key="4">
    <source>
        <dbReference type="ARBA" id="ARBA00022597"/>
    </source>
</evidence>
<evidence type="ECO:0000256" key="3">
    <source>
        <dbReference type="ARBA" id="ARBA00022490"/>
    </source>
</evidence>
<dbReference type="PROSITE" id="PS51101">
    <property type="entry name" value="PTS_EIIB_TYPE_4"/>
    <property type="match status" value="1"/>
</dbReference>
<protein>
    <submittedName>
        <fullName evidence="9">PTS sugar transporter subunit IIB</fullName>
        <ecNumber evidence="9">2.7.1.-</ecNumber>
    </submittedName>
</protein>
<dbReference type="GO" id="GO:0008982">
    <property type="term" value="F:protein-N(PI)-phosphohistidine-sugar phosphotransferase activity"/>
    <property type="evidence" value="ECO:0007669"/>
    <property type="project" value="InterPro"/>
</dbReference>
<evidence type="ECO:0000313" key="9">
    <source>
        <dbReference type="EMBL" id="XBS70351.1"/>
    </source>
</evidence>
<dbReference type="EC" id="2.7.1.-" evidence="9"/>
<evidence type="ECO:0000256" key="2">
    <source>
        <dbReference type="ARBA" id="ARBA00022448"/>
    </source>
</evidence>
<dbReference type="Gene3D" id="3.40.35.10">
    <property type="entry name" value="Phosphotransferase system, sorbose subfamily IIB component"/>
    <property type="match status" value="1"/>
</dbReference>
<reference evidence="9" key="1">
    <citation type="submission" date="2024-06" db="EMBL/GenBank/DDBJ databases">
        <authorList>
            <person name="Coelho C."/>
            <person name="Bento M."/>
            <person name="Garcia E."/>
            <person name="Camelo A."/>
            <person name="Brandao I."/>
            <person name="Espirito Santo C."/>
            <person name="Trovao J."/>
            <person name="Verissimo A."/>
            <person name="Costa J."/>
            <person name="Tiago I."/>
        </authorList>
    </citation>
    <scope>NUCLEOTIDE SEQUENCE</scope>
    <source>
        <strain evidence="9">KWT182</strain>
    </source>
</reference>
<keyword evidence="6" id="KW-0598">Phosphotransferase system</keyword>
<evidence type="ECO:0000256" key="7">
    <source>
        <dbReference type="ARBA" id="ARBA00022777"/>
    </source>
</evidence>
<keyword evidence="3" id="KW-0963">Cytoplasm</keyword>
<dbReference type="InterPro" id="IPR004720">
    <property type="entry name" value="PTS_IIB_sorbose-sp"/>
</dbReference>
<evidence type="ECO:0000256" key="6">
    <source>
        <dbReference type="ARBA" id="ARBA00022683"/>
    </source>
</evidence>
<keyword evidence="5 9" id="KW-0808">Transferase</keyword>
<gene>
    <name evidence="9" type="ORF">ABK905_03570</name>
</gene>
<keyword evidence="7" id="KW-0418">Kinase</keyword>
<evidence type="ECO:0000256" key="1">
    <source>
        <dbReference type="ARBA" id="ARBA00004496"/>
    </source>
</evidence>
<evidence type="ECO:0000256" key="5">
    <source>
        <dbReference type="ARBA" id="ARBA00022679"/>
    </source>
</evidence>
<keyword evidence="2" id="KW-0813">Transport</keyword>
<evidence type="ECO:0000259" key="8">
    <source>
        <dbReference type="PROSITE" id="PS51101"/>
    </source>
</evidence>
<dbReference type="InterPro" id="IPR036667">
    <property type="entry name" value="PTS_IIB_sorbose-sp_sf"/>
</dbReference>
<sequence>MSANIVLARIDDRLVHGQIMTAWVQYTSANHIVIVDNVTAKDDFVKSIIEMAVPKSIGLSITDEEGAPDLLNTLHESKRAIILAKIPQAFLELIKKNVLFKEINIGGMGAKKERAKFYKNISASEEEKKAFREIIDFGVALNIQILPYDAAIPAKDFL</sequence>
<dbReference type="Pfam" id="PF03830">
    <property type="entry name" value="PTSIIB_sorb"/>
    <property type="match status" value="1"/>
</dbReference>
<keyword evidence="4 9" id="KW-0762">Sugar transport</keyword>
<dbReference type="EMBL" id="CP157947">
    <property type="protein sequence ID" value="XBS70351.1"/>
    <property type="molecule type" value="Genomic_DNA"/>
</dbReference>